<dbReference type="GO" id="GO:0016020">
    <property type="term" value="C:membrane"/>
    <property type="evidence" value="ECO:0007669"/>
    <property type="project" value="UniProtKB-SubCell"/>
</dbReference>
<keyword evidence="4" id="KW-0540">Nuclease</keyword>
<dbReference type="GeneID" id="38783922"/>
<feature type="compositionally biased region" description="Basic and acidic residues" evidence="8">
    <location>
        <begin position="170"/>
        <end position="182"/>
    </location>
</feature>
<dbReference type="GO" id="GO:0004519">
    <property type="term" value="F:endonuclease activity"/>
    <property type="evidence" value="ECO:0007669"/>
    <property type="project" value="UniProtKB-KW"/>
</dbReference>
<evidence type="ECO:0000256" key="4">
    <source>
        <dbReference type="ARBA" id="ARBA00022722"/>
    </source>
</evidence>
<feature type="region of interest" description="Disordered" evidence="8">
    <location>
        <begin position="165"/>
        <end position="209"/>
    </location>
</feature>
<comment type="caution">
    <text evidence="10">The sequence shown here is derived from an EMBL/GenBank/DDBJ whole genome shotgun (WGS) entry which is preliminary data.</text>
</comment>
<evidence type="ECO:0000313" key="10">
    <source>
        <dbReference type="EMBL" id="GBE87005.1"/>
    </source>
</evidence>
<dbReference type="Proteomes" id="UP000287166">
    <property type="component" value="Unassembled WGS sequence"/>
</dbReference>
<dbReference type="OrthoDB" id="430293at2759"/>
<dbReference type="InterPro" id="IPR035437">
    <property type="entry name" value="SNase_OB-fold_sf"/>
</dbReference>
<keyword evidence="7" id="KW-0106">Calcium</keyword>
<evidence type="ECO:0000313" key="11">
    <source>
        <dbReference type="Proteomes" id="UP000287166"/>
    </source>
</evidence>
<keyword evidence="11" id="KW-1185">Reference proteome</keyword>
<evidence type="ECO:0000256" key="1">
    <source>
        <dbReference type="ARBA" id="ARBA00004167"/>
    </source>
</evidence>
<dbReference type="InterPro" id="IPR016071">
    <property type="entry name" value="Staphylococal_nuclease_OB-fold"/>
</dbReference>
<sequence length="222" mass="25491">MLAKKRWIKGYVTSVGDADNFRVYHTPAFGWRWPLKFRRIPTASRELKDRTIHIRLAGVDAPEAGHFGRPAQAYAQESLAWLKNQTEGKMVYCQLLRRDQYGRIVAHPHLKPWLLPAFLSRGKCVPLEMLRAGWVGVYEQAGAEYGHGGKEAYMRIQSEAQAARRGMWKHGTDGETPAEYKRRYSSGDAKDTPTSKETPTTSRTKSSREGWFRLLLKRAWKK</sequence>
<dbReference type="Gene3D" id="2.40.50.90">
    <property type="match status" value="1"/>
</dbReference>
<evidence type="ECO:0000259" key="9">
    <source>
        <dbReference type="PROSITE" id="PS50830"/>
    </source>
</evidence>
<dbReference type="PANTHER" id="PTHR12302:SF3">
    <property type="entry name" value="SERINE_THREONINE-PROTEIN KINASE 31"/>
    <property type="match status" value="1"/>
</dbReference>
<evidence type="ECO:0000256" key="5">
    <source>
        <dbReference type="ARBA" id="ARBA00022759"/>
    </source>
</evidence>
<evidence type="ECO:0000256" key="2">
    <source>
        <dbReference type="ARBA" id="ARBA00004173"/>
    </source>
</evidence>
<protein>
    <submittedName>
        <fullName evidence="10">Probable endonuclease</fullName>
    </submittedName>
</protein>
<reference evidence="10 11" key="1">
    <citation type="journal article" date="2018" name="Sci. Rep.">
        <title>Genome sequence of the cauliflower mushroom Sparassis crispa (Hanabiratake) and its association with beneficial usage.</title>
        <authorList>
            <person name="Kiyama R."/>
            <person name="Furutani Y."/>
            <person name="Kawaguchi K."/>
            <person name="Nakanishi T."/>
        </authorList>
    </citation>
    <scope>NUCLEOTIDE SEQUENCE [LARGE SCALE GENOMIC DNA]</scope>
</reference>
<dbReference type="GO" id="GO:0016787">
    <property type="term" value="F:hydrolase activity"/>
    <property type="evidence" value="ECO:0007669"/>
    <property type="project" value="UniProtKB-KW"/>
</dbReference>
<dbReference type="SUPFAM" id="SSF50199">
    <property type="entry name" value="Staphylococcal nuclease"/>
    <property type="match status" value="1"/>
</dbReference>
<dbReference type="RefSeq" id="XP_027617918.1">
    <property type="nucleotide sequence ID" value="XM_027762117.1"/>
</dbReference>
<gene>
    <name evidence="10" type="ORF">SCP_1002510</name>
</gene>
<evidence type="ECO:0000256" key="7">
    <source>
        <dbReference type="ARBA" id="ARBA00022837"/>
    </source>
</evidence>
<dbReference type="FunCoup" id="A0A401GXQ1">
    <property type="interactions" value="4"/>
</dbReference>
<feature type="compositionally biased region" description="Polar residues" evidence="8">
    <location>
        <begin position="195"/>
        <end position="204"/>
    </location>
</feature>
<evidence type="ECO:0000256" key="3">
    <source>
        <dbReference type="ARBA" id="ARBA00005435"/>
    </source>
</evidence>
<evidence type="ECO:0000256" key="6">
    <source>
        <dbReference type="ARBA" id="ARBA00022801"/>
    </source>
</evidence>
<dbReference type="Pfam" id="PF00565">
    <property type="entry name" value="SNase"/>
    <property type="match status" value="1"/>
</dbReference>
<proteinExistence type="inferred from homology"/>
<comment type="similarity">
    <text evidence="3">Belongs to the LCL3 family.</text>
</comment>
<keyword evidence="5 10" id="KW-0255">Endonuclease</keyword>
<organism evidence="10 11">
    <name type="scientific">Sparassis crispa</name>
    <dbReference type="NCBI Taxonomy" id="139825"/>
    <lineage>
        <taxon>Eukaryota</taxon>
        <taxon>Fungi</taxon>
        <taxon>Dikarya</taxon>
        <taxon>Basidiomycota</taxon>
        <taxon>Agaricomycotina</taxon>
        <taxon>Agaricomycetes</taxon>
        <taxon>Polyporales</taxon>
        <taxon>Sparassidaceae</taxon>
        <taxon>Sparassis</taxon>
    </lineage>
</organism>
<name>A0A401GXQ1_9APHY</name>
<keyword evidence="6" id="KW-0378">Hydrolase</keyword>
<dbReference type="AlphaFoldDB" id="A0A401GXQ1"/>
<dbReference type="PROSITE" id="PS50830">
    <property type="entry name" value="TNASE_3"/>
    <property type="match status" value="1"/>
</dbReference>
<dbReference type="SMART" id="SM00318">
    <property type="entry name" value="SNc"/>
    <property type="match status" value="1"/>
</dbReference>
<dbReference type="STRING" id="139825.A0A401GXQ1"/>
<accession>A0A401GXQ1</accession>
<dbReference type="InParanoid" id="A0A401GXQ1"/>
<comment type="subcellular location">
    <subcellularLocation>
        <location evidence="1">Membrane</location>
        <topology evidence="1">Single-pass membrane protein</topology>
    </subcellularLocation>
    <subcellularLocation>
        <location evidence="2">Mitochondrion</location>
    </subcellularLocation>
</comment>
<evidence type="ECO:0000256" key="8">
    <source>
        <dbReference type="SAM" id="MobiDB-lite"/>
    </source>
</evidence>
<dbReference type="GO" id="GO:0005739">
    <property type="term" value="C:mitochondrion"/>
    <property type="evidence" value="ECO:0007669"/>
    <property type="project" value="UniProtKB-SubCell"/>
</dbReference>
<dbReference type="EMBL" id="BFAD01000010">
    <property type="protein sequence ID" value="GBE87005.1"/>
    <property type="molecule type" value="Genomic_DNA"/>
</dbReference>
<feature type="domain" description="TNase-like" evidence="9">
    <location>
        <begin position="6"/>
        <end position="170"/>
    </location>
</feature>
<dbReference type="PANTHER" id="PTHR12302">
    <property type="entry name" value="EBNA2 BINDING PROTEIN P100"/>
    <property type="match status" value="1"/>
</dbReference>